<dbReference type="GO" id="GO:0004867">
    <property type="term" value="F:serine-type endopeptidase inhibitor activity"/>
    <property type="evidence" value="ECO:0007669"/>
    <property type="project" value="UniProtKB-KW"/>
</dbReference>
<dbReference type="Gene3D" id="2.30.39.10">
    <property type="entry name" value="Alpha-1-antitrypsin, domain 1"/>
    <property type="match status" value="1"/>
</dbReference>
<comment type="caution">
    <text evidence="3">The sequence shown here is derived from an EMBL/GenBank/DDBJ whole genome shotgun (WGS) entry which is preliminary data.</text>
</comment>
<dbReference type="SMART" id="SM00093">
    <property type="entry name" value="SERPIN"/>
    <property type="match status" value="1"/>
</dbReference>
<evidence type="ECO:0000313" key="3">
    <source>
        <dbReference type="EMBL" id="GGH72834.1"/>
    </source>
</evidence>
<dbReference type="InterPro" id="IPR023795">
    <property type="entry name" value="Serpin_CS"/>
</dbReference>
<dbReference type="PROSITE" id="PS00284">
    <property type="entry name" value="SERPIN"/>
    <property type="match status" value="1"/>
</dbReference>
<keyword evidence="3" id="KW-0722">Serine protease inhibitor</keyword>
<dbReference type="InterPro" id="IPR036186">
    <property type="entry name" value="Serpin_sf"/>
</dbReference>
<evidence type="ECO:0000256" key="1">
    <source>
        <dbReference type="RuleBase" id="RU000411"/>
    </source>
</evidence>
<dbReference type="InterPro" id="IPR023796">
    <property type="entry name" value="Serpin_dom"/>
</dbReference>
<gene>
    <name evidence="3" type="ORF">GCM10007362_11350</name>
</gene>
<proteinExistence type="inferred from homology"/>
<dbReference type="EMBL" id="BMDD01000001">
    <property type="protein sequence ID" value="GGH72834.1"/>
    <property type="molecule type" value="Genomic_DNA"/>
</dbReference>
<evidence type="ECO:0000313" key="4">
    <source>
        <dbReference type="Proteomes" id="UP000605427"/>
    </source>
</evidence>
<dbReference type="InterPro" id="IPR042185">
    <property type="entry name" value="Serpin_sf_2"/>
</dbReference>
<protein>
    <submittedName>
        <fullName evidence="3">Serine protease inhibitor</fullName>
    </submittedName>
</protein>
<dbReference type="PANTHER" id="PTHR11461:SF211">
    <property type="entry name" value="GH10112P-RELATED"/>
    <property type="match status" value="1"/>
</dbReference>
<dbReference type="RefSeq" id="WP_172240246.1">
    <property type="nucleotide sequence ID" value="NZ_BMDD01000001.1"/>
</dbReference>
<reference evidence="4" key="1">
    <citation type="journal article" date="2019" name="Int. J. Syst. Evol. Microbiol.">
        <title>The Global Catalogue of Microorganisms (GCM) 10K type strain sequencing project: providing services to taxonomists for standard genome sequencing and annotation.</title>
        <authorList>
            <consortium name="The Broad Institute Genomics Platform"/>
            <consortium name="The Broad Institute Genome Sequencing Center for Infectious Disease"/>
            <person name="Wu L."/>
            <person name="Ma J."/>
        </authorList>
    </citation>
    <scope>NUCLEOTIDE SEQUENCE [LARGE SCALE GENOMIC DNA]</scope>
    <source>
        <strain evidence="4">CCM 8702</strain>
    </source>
</reference>
<dbReference type="SUPFAM" id="SSF56574">
    <property type="entry name" value="Serpins"/>
    <property type="match status" value="1"/>
</dbReference>
<dbReference type="PROSITE" id="PS51257">
    <property type="entry name" value="PROKAR_LIPOPROTEIN"/>
    <property type="match status" value="1"/>
</dbReference>
<keyword evidence="3" id="KW-0646">Protease inhibitor</keyword>
<dbReference type="InterPro" id="IPR000215">
    <property type="entry name" value="Serpin_fam"/>
</dbReference>
<comment type="similarity">
    <text evidence="1">Belongs to the serpin family.</text>
</comment>
<accession>A0ABQ1ZRY6</accession>
<evidence type="ECO:0000259" key="2">
    <source>
        <dbReference type="SMART" id="SM00093"/>
    </source>
</evidence>
<dbReference type="Pfam" id="PF00079">
    <property type="entry name" value="Serpin"/>
    <property type="match status" value="1"/>
</dbReference>
<dbReference type="Proteomes" id="UP000605427">
    <property type="component" value="Unassembled WGS sequence"/>
</dbReference>
<dbReference type="InterPro" id="IPR042178">
    <property type="entry name" value="Serpin_sf_1"/>
</dbReference>
<sequence length="430" mass="47083">MRRSGFAAWVRLGLGVLLATGLLAGCGNNGSRQKDANQVSNARTTAYQESDVDRKLTHAMNRFGLDLYAEWTASQEIVQSNVMLSPAGLGMALSMLRAGAEGETAEEMDRVLGLKAFDAEQLDAGQHILRELMLAADPSVRIEIANSLWAREGFQLKPSLVERLEQNYEAQARALDFNSESAADTMNEWAALHTNGKIDQVIDPPIDPNTVLFLMNALYFKGSWMTPFDPALTKEQPFATDKGQSVQVPTMSQTGRYAYADEEDFQAIRLPYGTSGNFAMIAAVPDKGTTLESFKNEHLADFSIWSARLAEQEGQVELPKFKLEDSMSLNDVLKSLGMESAFDPHEAEFGGLAKEAAGLYVSEVSQDTFIEVNEEGTEAAAVTVVAMNESASPSDRPFEMKLNRPFFFAITDRTTGLILFMGEVGNPAES</sequence>
<keyword evidence="4" id="KW-1185">Reference proteome</keyword>
<dbReference type="Gene3D" id="3.30.497.10">
    <property type="entry name" value="Antithrombin, subunit I, domain 2"/>
    <property type="match status" value="1"/>
</dbReference>
<feature type="domain" description="Serpin" evidence="2">
    <location>
        <begin position="65"/>
        <end position="427"/>
    </location>
</feature>
<name>A0ABQ1ZRY6_9BACL</name>
<dbReference type="PANTHER" id="PTHR11461">
    <property type="entry name" value="SERINE PROTEASE INHIBITOR, SERPIN"/>
    <property type="match status" value="1"/>
</dbReference>
<dbReference type="CDD" id="cd19588">
    <property type="entry name" value="serpin_miropin-like"/>
    <property type="match status" value="1"/>
</dbReference>
<organism evidence="3 4">
    <name type="scientific">Saccharibacillus endophyticus</name>
    <dbReference type="NCBI Taxonomy" id="2060666"/>
    <lineage>
        <taxon>Bacteria</taxon>
        <taxon>Bacillati</taxon>
        <taxon>Bacillota</taxon>
        <taxon>Bacilli</taxon>
        <taxon>Bacillales</taxon>
        <taxon>Paenibacillaceae</taxon>
        <taxon>Saccharibacillus</taxon>
    </lineage>
</organism>